<dbReference type="Proteomes" id="UP001170713">
    <property type="component" value="Unassembled WGS sequence"/>
</dbReference>
<dbReference type="Gene3D" id="3.40.630.30">
    <property type="match status" value="1"/>
</dbReference>
<name>A0AAW7Q4H5_9BACT</name>
<evidence type="ECO:0000313" key="3">
    <source>
        <dbReference type="Proteomes" id="UP001170713"/>
    </source>
</evidence>
<dbReference type="PANTHER" id="PTHR43792:SF1">
    <property type="entry name" value="N-ACETYLTRANSFERASE DOMAIN-CONTAINING PROTEIN"/>
    <property type="match status" value="1"/>
</dbReference>
<organism evidence="2 3">
    <name type="scientific">Aliarcobacter butzleri</name>
    <dbReference type="NCBI Taxonomy" id="28197"/>
    <lineage>
        <taxon>Bacteria</taxon>
        <taxon>Pseudomonadati</taxon>
        <taxon>Campylobacterota</taxon>
        <taxon>Epsilonproteobacteria</taxon>
        <taxon>Campylobacterales</taxon>
        <taxon>Arcobacteraceae</taxon>
        <taxon>Aliarcobacter</taxon>
    </lineage>
</organism>
<evidence type="ECO:0000313" key="2">
    <source>
        <dbReference type="EMBL" id="MDN5114398.1"/>
    </source>
</evidence>
<comment type="caution">
    <text evidence="2">The sequence shown here is derived from an EMBL/GenBank/DDBJ whole genome shotgun (WGS) entry which is preliminary data.</text>
</comment>
<proteinExistence type="predicted"/>
<accession>A0AAW7Q4H5</accession>
<dbReference type="PROSITE" id="PS51186">
    <property type="entry name" value="GNAT"/>
    <property type="match status" value="1"/>
</dbReference>
<dbReference type="InterPro" id="IPR051531">
    <property type="entry name" value="N-acetyltransferase"/>
</dbReference>
<dbReference type="PANTHER" id="PTHR43792">
    <property type="entry name" value="GNAT FAMILY, PUTATIVE (AFU_ORTHOLOGUE AFUA_3G00765)-RELATED-RELATED"/>
    <property type="match status" value="1"/>
</dbReference>
<dbReference type="GO" id="GO:0016747">
    <property type="term" value="F:acyltransferase activity, transferring groups other than amino-acyl groups"/>
    <property type="evidence" value="ECO:0007669"/>
    <property type="project" value="InterPro"/>
</dbReference>
<dbReference type="EMBL" id="JAQJJC010000009">
    <property type="protein sequence ID" value="MDN5114398.1"/>
    <property type="molecule type" value="Genomic_DNA"/>
</dbReference>
<evidence type="ECO:0000259" key="1">
    <source>
        <dbReference type="PROSITE" id="PS51186"/>
    </source>
</evidence>
<feature type="domain" description="N-acetyltransferase" evidence="1">
    <location>
        <begin position="8"/>
        <end position="171"/>
    </location>
</feature>
<gene>
    <name evidence="2" type="ORF">PJV88_07060</name>
</gene>
<protein>
    <submittedName>
        <fullName evidence="2">GNAT family N-acetyltransferase</fullName>
    </submittedName>
</protein>
<dbReference type="AlphaFoldDB" id="A0AAW7Q4H5"/>
<dbReference type="InterPro" id="IPR000182">
    <property type="entry name" value="GNAT_dom"/>
</dbReference>
<sequence>MYIKTQRLLIRNFKTDDLNDVFNIYKDDETCKYLLHNAWNENNKNQEFKLKLSKANLEKDYALNLACVLDNVVIGDINIWHTQMKDSVEIGYTFNPKYSNNGYATEALKAIVEYLLTQKGIHRIQANMDARNLSSAKLCEKIGMRKEAHFIKDFWNKNEWTDSFIYGMLISDLKSYN</sequence>
<dbReference type="RefSeq" id="WP_301342958.1">
    <property type="nucleotide sequence ID" value="NZ_JAQJJC010000009.1"/>
</dbReference>
<dbReference type="InterPro" id="IPR016181">
    <property type="entry name" value="Acyl_CoA_acyltransferase"/>
</dbReference>
<reference evidence="2" key="2">
    <citation type="submission" date="2023-01" db="EMBL/GenBank/DDBJ databases">
        <authorList>
            <person name="Uljanovas D."/>
        </authorList>
    </citation>
    <scope>NUCLEOTIDE SEQUENCE</scope>
    <source>
        <strain evidence="2">W48</strain>
    </source>
</reference>
<reference evidence="2" key="1">
    <citation type="journal article" date="2023" name="Microorganisms">
        <title>Genomic Characterization of Arcobacter butzleri Strains Isolated from Various Sources in Lithuania.</title>
        <authorList>
            <person name="Uljanovas D."/>
            <person name="Golz G."/>
            <person name="Fleischmann S."/>
            <person name="Kudirkiene E."/>
            <person name="Kasetiene N."/>
            <person name="Grineviciene A."/>
            <person name="Tamuleviciene E."/>
            <person name="Aksomaitiene J."/>
            <person name="Alter T."/>
            <person name="Malakauskas M."/>
        </authorList>
    </citation>
    <scope>NUCLEOTIDE SEQUENCE</scope>
    <source>
        <strain evidence="2">W48</strain>
    </source>
</reference>
<dbReference type="Pfam" id="PF13302">
    <property type="entry name" value="Acetyltransf_3"/>
    <property type="match status" value="1"/>
</dbReference>
<dbReference type="SUPFAM" id="SSF55729">
    <property type="entry name" value="Acyl-CoA N-acyltransferases (Nat)"/>
    <property type="match status" value="1"/>
</dbReference>